<evidence type="ECO:0000313" key="1">
    <source>
        <dbReference type="EMBL" id="TWU40630.1"/>
    </source>
</evidence>
<dbReference type="AlphaFoldDB" id="A0A5C6DVA8"/>
<keyword evidence="2" id="KW-1185">Reference proteome</keyword>
<organism evidence="1 2">
    <name type="scientific">Novipirellula artificiosorum</name>
    <dbReference type="NCBI Taxonomy" id="2528016"/>
    <lineage>
        <taxon>Bacteria</taxon>
        <taxon>Pseudomonadati</taxon>
        <taxon>Planctomycetota</taxon>
        <taxon>Planctomycetia</taxon>
        <taxon>Pirellulales</taxon>
        <taxon>Pirellulaceae</taxon>
        <taxon>Novipirellula</taxon>
    </lineage>
</organism>
<comment type="caution">
    <text evidence="1">The sequence shown here is derived from an EMBL/GenBank/DDBJ whole genome shotgun (WGS) entry which is preliminary data.</text>
</comment>
<dbReference type="EMBL" id="SJPV01000002">
    <property type="protein sequence ID" value="TWU40630.1"/>
    <property type="molecule type" value="Genomic_DNA"/>
</dbReference>
<gene>
    <name evidence="1" type="ORF">Poly41_14640</name>
</gene>
<evidence type="ECO:0000313" key="2">
    <source>
        <dbReference type="Proteomes" id="UP000319143"/>
    </source>
</evidence>
<name>A0A5C6DVA8_9BACT</name>
<accession>A0A5C6DVA8</accession>
<sequence>MRLWGEMMRLVTTMTFTLFAFMSVTGRGEPLSSLPPGTVLDQANVTPWNRLVLVATPRIASGDVDAISESIRSAVSTFRLTIMARVTNDPQTERHRLADVGIGYSVPVNGKLTVIDSQNTSDLDVSLGFIQKRVLSQSEAHLQKVSVLVRTSTLVVFDVPSIFHRSGKHRDYLNRNLIWIRPESGEVAMASWLVDRSAKPPRPSLSDPLRIIAAATREDRRIHVDEDAFFLGIPNERGFALENLPPGKDVAWNDELRDLMCRDSYHAQSIGLLASAINRACAENASERKP</sequence>
<protein>
    <submittedName>
        <fullName evidence="1">Uncharacterized protein</fullName>
    </submittedName>
</protein>
<dbReference type="Proteomes" id="UP000319143">
    <property type="component" value="Unassembled WGS sequence"/>
</dbReference>
<proteinExistence type="predicted"/>
<reference evidence="1 2" key="1">
    <citation type="submission" date="2019-02" db="EMBL/GenBank/DDBJ databases">
        <title>Deep-cultivation of Planctomycetes and their phenomic and genomic characterization uncovers novel biology.</title>
        <authorList>
            <person name="Wiegand S."/>
            <person name="Jogler M."/>
            <person name="Boedeker C."/>
            <person name="Pinto D."/>
            <person name="Vollmers J."/>
            <person name="Rivas-Marin E."/>
            <person name="Kohn T."/>
            <person name="Peeters S.H."/>
            <person name="Heuer A."/>
            <person name="Rast P."/>
            <person name="Oberbeckmann S."/>
            <person name="Bunk B."/>
            <person name="Jeske O."/>
            <person name="Meyerdierks A."/>
            <person name="Storesund J.E."/>
            <person name="Kallscheuer N."/>
            <person name="Luecker S."/>
            <person name="Lage O.M."/>
            <person name="Pohl T."/>
            <person name="Merkel B.J."/>
            <person name="Hornburger P."/>
            <person name="Mueller R.-W."/>
            <person name="Bruemmer F."/>
            <person name="Labrenz M."/>
            <person name="Spormann A.M."/>
            <person name="Op Den Camp H."/>
            <person name="Overmann J."/>
            <person name="Amann R."/>
            <person name="Jetten M.S.M."/>
            <person name="Mascher T."/>
            <person name="Medema M.H."/>
            <person name="Devos D.P."/>
            <person name="Kaster A.-K."/>
            <person name="Ovreas L."/>
            <person name="Rohde M."/>
            <person name="Galperin M.Y."/>
            <person name="Jogler C."/>
        </authorList>
    </citation>
    <scope>NUCLEOTIDE SEQUENCE [LARGE SCALE GENOMIC DNA]</scope>
    <source>
        <strain evidence="1 2">Poly41</strain>
    </source>
</reference>